<dbReference type="GO" id="GO:0047470">
    <property type="term" value="F:(1,4)-alpha-D-glucan 1-alpha-D-glucosylmutase activity"/>
    <property type="evidence" value="ECO:0007669"/>
    <property type="project" value="TreeGrafter"/>
</dbReference>
<accession>A0A2V3UFC7</accession>
<dbReference type="InterPro" id="IPR006047">
    <property type="entry name" value="GH13_cat_dom"/>
</dbReference>
<dbReference type="InterPro" id="IPR017853">
    <property type="entry name" value="GH"/>
</dbReference>
<dbReference type="OrthoDB" id="9761577at2"/>
<dbReference type="InterPro" id="IPR012767">
    <property type="entry name" value="Trehalose_TreY"/>
</dbReference>
<keyword evidence="3" id="KW-1185">Reference proteome</keyword>
<dbReference type="RefSeq" id="WP_110373582.1">
    <property type="nucleotide sequence ID" value="NZ_JAHBRY010000002.1"/>
</dbReference>
<dbReference type="PANTHER" id="PTHR10357:SF216">
    <property type="entry name" value="MALTOOLIGOSYL TREHALOSE SYNTHASE-RELATED"/>
    <property type="match status" value="1"/>
</dbReference>
<feature type="domain" description="Glycosyl hydrolase family 13 catalytic" evidence="1">
    <location>
        <begin position="6"/>
        <end position="734"/>
    </location>
</feature>
<dbReference type="GO" id="GO:0030980">
    <property type="term" value="P:alpha-glucan catabolic process"/>
    <property type="evidence" value="ECO:0007669"/>
    <property type="project" value="TreeGrafter"/>
</dbReference>
<proteinExistence type="predicted"/>
<dbReference type="Gene3D" id="3.30.1590.10">
    <property type="entry name" value="Maltooligosyl trehalose synthase, domain 2"/>
    <property type="match status" value="1"/>
</dbReference>
<evidence type="ECO:0000313" key="2">
    <source>
        <dbReference type="EMBL" id="PXW63441.1"/>
    </source>
</evidence>
<sequence length="866" mass="94967">MNGSGRTYPRATMRLQLHGGFTFDDAAAIVPYMAELGISHLYTSPILTARPGSMHGYDVVDPTTVNSELGGEPGLLRLAETLRGHDMGLIVDSVPNHMGVGRDNAWWMDVLTLGRASEYARFFDIDWDANPRVVLPILGDTLDTCIDRGEITLVLDADSDALALAYGEHRLPLSPDSALDAHASTDLYQPTDLRALLARQHYELVFWREAATRLNWRRFFDINELVAVRVEDPVVFEATHATLFRLYAEGEIDGLRIDHIDGLTDPSGYCRALRQRLTALEGRRPPGAPRGSYVIVEKILADHEELPHEWGIDGSTGYDFMDEVGSFLHHPDGELPLTRLWQEASGRTLDFHAEERKARDELLDGSLRPEFERAVAALAAVAQARQAGIEADAIAAALRALVVHFPVYRTYAGAAGRPAQDAWAVEKALSAVQAACSEDAAAALGAIDAWLGGEAPDAVGSDEERAKRVTAIRRFQQLTAPLAAKSVEDTAFYRHGRLLSRNEVGSNAGLFARDAEAFLTRSRRRGREFPGAMLATATHDHKRGEDLRARLAVLSECAGEWAEQVEAWRNDHRALRMQVGATGEAGEHLMLYQMIIGAWPYALRADDHDGLALFVERLAGWQEKALREAKLRTSWTSPDVAYEGAQRQFLAALLDPARCAFSGEAELFVRRIAPAGAANSLAQTLLRLTLPGVPDTYQGTEFWDFSLVDPDNRRPVDFAARQAALATLSTAAERAAHWQDGRVKQAVVALALRARKLDPELFIEGALEPLTVTGPRAATIVAFARQVGRRAAISIATRTAFRLLDSTPQIPSAALAGTHVSIPPQLRGEYRDVLSGQTVTITTHLNLADVLVDLPVALIMKEPPRR</sequence>
<dbReference type="InterPro" id="IPR013797">
    <property type="entry name" value="Maltooligo_trehalose_synth_4"/>
</dbReference>
<protein>
    <submittedName>
        <fullName evidence="2">Maltooligosyl trehalose synthase</fullName>
    </submittedName>
</protein>
<dbReference type="Gene3D" id="1.10.150.200">
    <property type="entry name" value="Maltooligosyl trehalose synthase, domain 3"/>
    <property type="match status" value="1"/>
</dbReference>
<name>A0A2V3UFC7_9HYPH</name>
<evidence type="ECO:0000259" key="1">
    <source>
        <dbReference type="SMART" id="SM00642"/>
    </source>
</evidence>
<dbReference type="CDD" id="cd11336">
    <property type="entry name" value="AmyAc_MTSase"/>
    <property type="match status" value="1"/>
</dbReference>
<dbReference type="PANTHER" id="PTHR10357">
    <property type="entry name" value="ALPHA-AMYLASE FAMILY MEMBER"/>
    <property type="match status" value="1"/>
</dbReference>
<comment type="caution">
    <text evidence="2">The sequence shown here is derived from an EMBL/GenBank/DDBJ whole genome shotgun (WGS) entry which is preliminary data.</text>
</comment>
<dbReference type="SUPFAM" id="SSF51445">
    <property type="entry name" value="(Trans)glycosidases"/>
    <property type="match status" value="1"/>
</dbReference>
<dbReference type="Pfam" id="PF00128">
    <property type="entry name" value="Alpha-amylase"/>
    <property type="match status" value="1"/>
</dbReference>
<reference evidence="2 3" key="1">
    <citation type="submission" date="2018-05" db="EMBL/GenBank/DDBJ databases">
        <title>Genomic Encyclopedia of Type Strains, Phase IV (KMG-IV): sequencing the most valuable type-strain genomes for metagenomic binning, comparative biology and taxonomic classification.</title>
        <authorList>
            <person name="Goeker M."/>
        </authorList>
    </citation>
    <scope>NUCLEOTIDE SEQUENCE [LARGE SCALE GENOMIC DNA]</scope>
    <source>
        <strain evidence="2 3">DSM 6462</strain>
    </source>
</reference>
<dbReference type="Gene3D" id="3.20.20.80">
    <property type="entry name" value="Glycosidases"/>
    <property type="match status" value="1"/>
</dbReference>
<dbReference type="NCBIfam" id="TIGR02401">
    <property type="entry name" value="trehalose_TreY"/>
    <property type="match status" value="1"/>
</dbReference>
<dbReference type="AlphaFoldDB" id="A0A2V3UFC7"/>
<organism evidence="2 3">
    <name type="scientific">Chelatococcus asaccharovorans</name>
    <dbReference type="NCBI Taxonomy" id="28210"/>
    <lineage>
        <taxon>Bacteria</taxon>
        <taxon>Pseudomonadati</taxon>
        <taxon>Pseudomonadota</taxon>
        <taxon>Alphaproteobacteria</taxon>
        <taxon>Hyphomicrobiales</taxon>
        <taxon>Chelatococcaceae</taxon>
        <taxon>Chelatococcus</taxon>
    </lineage>
</organism>
<evidence type="ECO:0000313" key="3">
    <source>
        <dbReference type="Proteomes" id="UP000248021"/>
    </source>
</evidence>
<dbReference type="Proteomes" id="UP000248021">
    <property type="component" value="Unassembled WGS sequence"/>
</dbReference>
<dbReference type="Gene3D" id="1.10.10.470">
    <property type="entry name" value="Maltooligosyl trehalose synthase, domain 4"/>
    <property type="match status" value="1"/>
</dbReference>
<dbReference type="EMBL" id="QJJK01000002">
    <property type="protein sequence ID" value="PXW63441.1"/>
    <property type="molecule type" value="Genomic_DNA"/>
</dbReference>
<dbReference type="GO" id="GO:0005992">
    <property type="term" value="P:trehalose biosynthetic process"/>
    <property type="evidence" value="ECO:0007669"/>
    <property type="project" value="TreeGrafter"/>
</dbReference>
<dbReference type="SMART" id="SM00642">
    <property type="entry name" value="Aamy"/>
    <property type="match status" value="1"/>
</dbReference>
<gene>
    <name evidence="2" type="ORF">C7450_102357</name>
</gene>